<evidence type="ECO:0000313" key="1">
    <source>
        <dbReference type="EMBL" id="MDG0866604.1"/>
    </source>
</evidence>
<protein>
    <submittedName>
        <fullName evidence="2">Uncharacterized protein</fullName>
    </submittedName>
</protein>
<dbReference type="Proteomes" id="UP001321249">
    <property type="component" value="Unassembled WGS sequence"/>
</dbReference>
<accession>A0AAJ5ZIT2</accession>
<dbReference type="Proteomes" id="UP001219901">
    <property type="component" value="Chromosome"/>
</dbReference>
<reference evidence="3" key="3">
    <citation type="submission" date="2023-06" db="EMBL/GenBank/DDBJ databases">
        <title>Pangenomics reveal diversification of enzyme families and niche specialization in globally abundant SAR202 bacteria.</title>
        <authorList>
            <person name="Saw J.H.W."/>
        </authorList>
    </citation>
    <scope>NUCLEOTIDE SEQUENCE [LARGE SCALE GENOMIC DNA]</scope>
    <source>
        <strain evidence="3">JH1073</strain>
    </source>
</reference>
<name>A0AAJ5ZIT2_9CHLR</name>
<sequence length="371" mass="40076">MAFDHNTRIRSLSALLLISVVAALISACGSEPLPAAGRPDFPQPTFLPVEVTPAPISPTATPWPNLVDGDIRVLPEGLDPEFYSRAESDEVVALWTEFLTGTTTSVTSGRFYFRNRRGFEGDIHFCPGGTGYLEGDPEGALKWEVNPSAGYWYEVTITHEIPFTGRDVTFAIGVNDGKPARSGSSDAMEFRASERCALAEAGIQYAYTAEERKLAEKAEIVAVQIDEITWIDGAKEFPSEITVAGSTETNNVLGVDYWRAYLSGAVLDAVAYNYAQYAVSEAFSGSLHLCDERVAVLDGEPSGIGEWAIQSTGSNPYDAKIVFTLPGDPTFRTIVISVRVDEPVRMGRIPETGLIGATPLEISESDKCGVS</sequence>
<dbReference type="EMBL" id="WMBE01000002">
    <property type="protein sequence ID" value="MDG0866604.1"/>
    <property type="molecule type" value="Genomic_DNA"/>
</dbReference>
<keyword evidence="3" id="KW-1185">Reference proteome</keyword>
<gene>
    <name evidence="1" type="ORF">GKO46_05880</name>
    <name evidence="2" type="ORF">GKO48_14125</name>
</gene>
<evidence type="ECO:0000313" key="4">
    <source>
        <dbReference type="Proteomes" id="UP001321249"/>
    </source>
</evidence>
<organism evidence="2 3">
    <name type="scientific">Candidatus Lucifugimonas marina</name>
    <dbReference type="NCBI Taxonomy" id="3038979"/>
    <lineage>
        <taxon>Bacteria</taxon>
        <taxon>Bacillati</taxon>
        <taxon>Chloroflexota</taxon>
        <taxon>Dehalococcoidia</taxon>
        <taxon>SAR202 cluster</taxon>
        <taxon>Candidatus Lucifugimonadales</taxon>
        <taxon>Candidatus Lucifugimonadaceae</taxon>
        <taxon>Candidatus Lucifugimonas</taxon>
    </lineage>
</organism>
<reference evidence="2" key="2">
    <citation type="journal article" date="2023" name="Nat. Commun.">
        <title>Cultivation of marine bacteria of the SAR202 clade.</title>
        <authorList>
            <person name="Lim Y."/>
            <person name="Seo J.H."/>
            <person name="Giovannoni S.J."/>
            <person name="Kang I."/>
            <person name="Cho J.C."/>
        </authorList>
    </citation>
    <scope>NUCLEOTIDE SEQUENCE</scope>
    <source>
        <strain evidence="2">JH1073</strain>
    </source>
</reference>
<dbReference type="AlphaFoldDB" id="A0AAJ5ZIT2"/>
<dbReference type="EMBL" id="CP046147">
    <property type="protein sequence ID" value="WFG40691.1"/>
    <property type="molecule type" value="Genomic_DNA"/>
</dbReference>
<evidence type="ECO:0000313" key="3">
    <source>
        <dbReference type="Proteomes" id="UP001219901"/>
    </source>
</evidence>
<reference evidence="3 4" key="1">
    <citation type="submission" date="2019-11" db="EMBL/GenBank/DDBJ databases">
        <authorList>
            <person name="Cho J.-C."/>
        </authorList>
    </citation>
    <scope>NUCLEOTIDE SEQUENCE [LARGE SCALE GENOMIC DNA]</scope>
    <source>
        <strain evidence="2 3">JH1073</strain>
        <strain evidence="1 4">JH702</strain>
    </source>
</reference>
<proteinExistence type="predicted"/>
<dbReference type="RefSeq" id="WP_342824162.1">
    <property type="nucleotide sequence ID" value="NZ_CP046147.1"/>
</dbReference>
<evidence type="ECO:0000313" key="2">
    <source>
        <dbReference type="EMBL" id="WFG40691.1"/>
    </source>
</evidence>